<dbReference type="CDD" id="cd06558">
    <property type="entry name" value="crotonase-like"/>
    <property type="match status" value="1"/>
</dbReference>
<proteinExistence type="predicted"/>
<dbReference type="InterPro" id="IPR006108">
    <property type="entry name" value="3HC_DH_C"/>
</dbReference>
<comment type="catalytic activity">
    <reaction evidence="7">
        <text>a (3S)-3-hydroxyacyl-CoA + NAD(+) = a 3-oxoacyl-CoA + NADH + H(+)</text>
        <dbReference type="Rhea" id="RHEA:22432"/>
        <dbReference type="ChEBI" id="CHEBI:15378"/>
        <dbReference type="ChEBI" id="CHEBI:57318"/>
        <dbReference type="ChEBI" id="CHEBI:57540"/>
        <dbReference type="ChEBI" id="CHEBI:57945"/>
        <dbReference type="ChEBI" id="CHEBI:90726"/>
        <dbReference type="EC" id="1.1.1.35"/>
    </reaction>
</comment>
<evidence type="ECO:0000256" key="6">
    <source>
        <dbReference type="ARBA" id="ARBA00023098"/>
    </source>
</evidence>
<evidence type="ECO:0000256" key="2">
    <source>
        <dbReference type="ARBA" id="ARBA00022832"/>
    </source>
</evidence>
<dbReference type="InterPro" id="IPR008927">
    <property type="entry name" value="6-PGluconate_DH-like_C_sf"/>
</dbReference>
<dbReference type="SUPFAM" id="SSF48179">
    <property type="entry name" value="6-phosphogluconate dehydrogenase C-terminal domain-like"/>
    <property type="match status" value="2"/>
</dbReference>
<keyword evidence="3" id="KW-0442">Lipid degradation</keyword>
<dbReference type="Proteomes" id="UP000584824">
    <property type="component" value="Unassembled WGS sequence"/>
</dbReference>
<dbReference type="GO" id="GO:0003857">
    <property type="term" value="F:(3S)-3-hydroxyacyl-CoA dehydrogenase (NAD+) activity"/>
    <property type="evidence" value="ECO:0007669"/>
    <property type="project" value="UniProtKB-EC"/>
</dbReference>
<comment type="pathway">
    <text evidence="1">Lipid metabolism; fatty acid beta-oxidation.</text>
</comment>
<dbReference type="Pfam" id="PF00378">
    <property type="entry name" value="ECH_1"/>
    <property type="match status" value="1"/>
</dbReference>
<evidence type="ECO:0000259" key="9">
    <source>
        <dbReference type="Pfam" id="PF02737"/>
    </source>
</evidence>
<dbReference type="InterPro" id="IPR001753">
    <property type="entry name" value="Enoyl-CoA_hydra/iso"/>
</dbReference>
<dbReference type="Gene3D" id="3.90.226.10">
    <property type="entry name" value="2-enoyl-CoA Hydratase, Chain A, domain 1"/>
    <property type="match status" value="1"/>
</dbReference>
<dbReference type="RefSeq" id="WP_183788800.1">
    <property type="nucleotide sequence ID" value="NZ_JACIDU010000001.1"/>
</dbReference>
<keyword evidence="11" id="KW-1185">Reference proteome</keyword>
<dbReference type="Gene3D" id="3.40.50.720">
    <property type="entry name" value="NAD(P)-binding Rossmann-like Domain"/>
    <property type="match status" value="1"/>
</dbReference>
<comment type="caution">
    <text evidence="10">The sequence shown here is derived from an EMBL/GenBank/DDBJ whole genome shotgun (WGS) entry which is preliminary data.</text>
</comment>
<feature type="domain" description="3-hydroxyacyl-CoA dehydrogenase NAD binding" evidence="9">
    <location>
        <begin position="6"/>
        <end position="181"/>
    </location>
</feature>
<name>A0A7W6K0I0_9HYPH</name>
<evidence type="ECO:0000259" key="8">
    <source>
        <dbReference type="Pfam" id="PF00725"/>
    </source>
</evidence>
<dbReference type="Pfam" id="PF02737">
    <property type="entry name" value="3HCDH_N"/>
    <property type="match status" value="1"/>
</dbReference>
<dbReference type="GO" id="GO:0070403">
    <property type="term" value="F:NAD+ binding"/>
    <property type="evidence" value="ECO:0007669"/>
    <property type="project" value="InterPro"/>
</dbReference>
<accession>A0A7W6K0I0</accession>
<keyword evidence="2" id="KW-0276">Fatty acid metabolism</keyword>
<evidence type="ECO:0000256" key="7">
    <source>
        <dbReference type="ARBA" id="ARBA00049556"/>
    </source>
</evidence>
<dbReference type="Pfam" id="PF00725">
    <property type="entry name" value="3HCDH"/>
    <property type="match status" value="2"/>
</dbReference>
<dbReference type="InterPro" id="IPR029045">
    <property type="entry name" value="ClpP/crotonase-like_dom_sf"/>
</dbReference>
<evidence type="ECO:0000313" key="10">
    <source>
        <dbReference type="EMBL" id="MBB4101852.1"/>
    </source>
</evidence>
<dbReference type="InterPro" id="IPR036291">
    <property type="entry name" value="NAD(P)-bd_dom_sf"/>
</dbReference>
<evidence type="ECO:0000256" key="1">
    <source>
        <dbReference type="ARBA" id="ARBA00005005"/>
    </source>
</evidence>
<dbReference type="EC" id="1.1.1.35" evidence="10"/>
<evidence type="ECO:0000313" key="11">
    <source>
        <dbReference type="Proteomes" id="UP000584824"/>
    </source>
</evidence>
<evidence type="ECO:0000256" key="5">
    <source>
        <dbReference type="ARBA" id="ARBA00023027"/>
    </source>
</evidence>
<keyword evidence="4 10" id="KW-0560">Oxidoreductase</keyword>
<keyword evidence="5" id="KW-0520">NAD</keyword>
<reference evidence="10 11" key="1">
    <citation type="submission" date="2020-08" db="EMBL/GenBank/DDBJ databases">
        <title>Genomic Encyclopedia of Type Strains, Phase IV (KMG-IV): sequencing the most valuable type-strain genomes for metagenomic binning, comparative biology and taxonomic classification.</title>
        <authorList>
            <person name="Goeker M."/>
        </authorList>
    </citation>
    <scope>NUCLEOTIDE SEQUENCE [LARGE SCALE GENOMIC DNA]</scope>
    <source>
        <strain evidence="10 11">DSM 26385</strain>
    </source>
</reference>
<sequence>MTTIAKATVIGAGTMGSGIAAHLANAGISVTLLDMDAKLAEAGVERQLKAGGFMERGFAARVRTGSSVTDLALAADSDWIIEAIAEKPEIKQGLYRALEAVRKPGSIVSSNTSTIPLARLTENMPERFAGDFLITHFFNPPRRMRLFELVTGEQTRTDACAAIADFADRGLGKAVVPCKDTPGFIGNRIGNYWIMVGECEAIALGLSVEEADAIIGKPFGIPSTGIFGLLDLIGIDLMATILKSLQGALPATDPMQDYAAEPPLVSRMIAENRLGRKSGAGFVKLSADRKTREITDLVTGDYRPMQKLASAALDVTKGDARALMDHDSPAGRYAALTMGKTLAYAAALIPEIADTPQAVDDAMRTGYGWKLGPFELIDKLGPEWLARKLEALGVTVPAYLATAAAAGSFYSVRDGKAVWLDLDGEWRDIETPEGVITLAALKLATAPVETSEAANLWDLGDGVAGLELRTKMNTFSPAALDAVLAALEKTGRDFGALVIGGDTDPFSAGADLRQFLALLEAQGRAGLDPFVAKGQQTFKALKYAPFPVVSAASGLALGGGAEITLHSAAVQAHAELSIGLVETKIGIIPGWGGCKEMLLRFSQTLSPLDAAKAAFTLIAGAKTSGSAFEARSLGLIRSTDRVTMNRERLIADAKARALDLLAGYKAPESASVKVTGGEGFAALTALLDTDGVTPHDKVVGTALARVLTGGDVASGTVISEDALLLLEREAFLDLLETPETVARIRHMLDTGKPLRN</sequence>
<organism evidence="10 11">
    <name type="scientific">Allorhizobium borbori</name>
    <dbReference type="NCBI Taxonomy" id="485907"/>
    <lineage>
        <taxon>Bacteria</taxon>
        <taxon>Pseudomonadati</taxon>
        <taxon>Pseudomonadota</taxon>
        <taxon>Alphaproteobacteria</taxon>
        <taxon>Hyphomicrobiales</taxon>
        <taxon>Rhizobiaceae</taxon>
        <taxon>Rhizobium/Agrobacterium group</taxon>
        <taxon>Allorhizobium</taxon>
    </lineage>
</organism>
<dbReference type="SUPFAM" id="SSF52096">
    <property type="entry name" value="ClpP/crotonase"/>
    <property type="match status" value="1"/>
</dbReference>
<feature type="domain" description="3-hydroxyacyl-CoA dehydrogenase C-terminal" evidence="8">
    <location>
        <begin position="183"/>
        <end position="284"/>
    </location>
</feature>
<keyword evidence="6" id="KW-0443">Lipid metabolism</keyword>
<dbReference type="SUPFAM" id="SSF51735">
    <property type="entry name" value="NAD(P)-binding Rossmann-fold domains"/>
    <property type="match status" value="1"/>
</dbReference>
<dbReference type="GO" id="GO:0006635">
    <property type="term" value="P:fatty acid beta-oxidation"/>
    <property type="evidence" value="ECO:0007669"/>
    <property type="project" value="UniProtKB-UniPathway"/>
</dbReference>
<dbReference type="Gene3D" id="1.10.1040.50">
    <property type="match status" value="1"/>
</dbReference>
<dbReference type="AlphaFoldDB" id="A0A7W6K0I0"/>
<dbReference type="EMBL" id="JACIDU010000001">
    <property type="protein sequence ID" value="MBB4101852.1"/>
    <property type="molecule type" value="Genomic_DNA"/>
</dbReference>
<dbReference type="UniPathway" id="UPA00659"/>
<dbReference type="PANTHER" id="PTHR48075">
    <property type="entry name" value="3-HYDROXYACYL-COA DEHYDROGENASE FAMILY PROTEIN"/>
    <property type="match status" value="1"/>
</dbReference>
<dbReference type="PANTHER" id="PTHR48075:SF7">
    <property type="entry name" value="3-HYDROXYACYL-COA DEHYDROGENASE-RELATED"/>
    <property type="match status" value="1"/>
</dbReference>
<evidence type="ECO:0000256" key="3">
    <source>
        <dbReference type="ARBA" id="ARBA00022963"/>
    </source>
</evidence>
<dbReference type="InterPro" id="IPR006176">
    <property type="entry name" value="3-OHacyl-CoA_DH_NAD-bd"/>
</dbReference>
<protein>
    <submittedName>
        <fullName evidence="10">3-hydroxyacyl-CoA dehydrogenase</fullName>
        <ecNumber evidence="10">1.1.1.35</ecNumber>
    </submittedName>
</protein>
<feature type="domain" description="3-hydroxyacyl-CoA dehydrogenase C-terminal" evidence="8">
    <location>
        <begin position="342"/>
        <end position="392"/>
    </location>
</feature>
<gene>
    <name evidence="10" type="ORF">GGQ66_000368</name>
</gene>
<evidence type="ECO:0000256" key="4">
    <source>
        <dbReference type="ARBA" id="ARBA00023002"/>
    </source>
</evidence>